<evidence type="ECO:0000313" key="3">
    <source>
        <dbReference type="EMBL" id="MEK8129915.1"/>
    </source>
</evidence>
<dbReference type="EMBL" id="JBBPCC010000012">
    <property type="protein sequence ID" value="MEK8129915.1"/>
    <property type="molecule type" value="Genomic_DNA"/>
</dbReference>
<comment type="caution">
    <text evidence="3">The sequence shown here is derived from an EMBL/GenBank/DDBJ whole genome shotgun (WGS) entry which is preliminary data.</text>
</comment>
<dbReference type="InterPro" id="IPR050766">
    <property type="entry name" value="Bact_Lucif_Oxidored"/>
</dbReference>
<dbReference type="EC" id="1.-.-.-" evidence="3"/>
<dbReference type="Proteomes" id="UP001469365">
    <property type="component" value="Unassembled WGS sequence"/>
</dbReference>
<evidence type="ECO:0000256" key="1">
    <source>
        <dbReference type="ARBA" id="ARBA00007789"/>
    </source>
</evidence>
<gene>
    <name evidence="3" type="ORF">WMW72_18595</name>
</gene>
<feature type="domain" description="Luciferase-like" evidence="2">
    <location>
        <begin position="11"/>
        <end position="250"/>
    </location>
</feature>
<dbReference type="PANTHER" id="PTHR30137:SF19">
    <property type="entry name" value="LUCIFERASE-LIKE MONOOXYGENASE"/>
    <property type="match status" value="1"/>
</dbReference>
<proteinExistence type="predicted"/>
<dbReference type="NCBIfam" id="TIGR03558">
    <property type="entry name" value="oxido_grp_1"/>
    <property type="match status" value="1"/>
</dbReference>
<keyword evidence="3" id="KW-0560">Oxidoreductase</keyword>
<dbReference type="SUPFAM" id="SSF51679">
    <property type="entry name" value="Bacterial luciferase-like"/>
    <property type="match status" value="1"/>
</dbReference>
<name>A0ABU9DPD9_9BACL</name>
<evidence type="ECO:0000313" key="4">
    <source>
        <dbReference type="Proteomes" id="UP001469365"/>
    </source>
</evidence>
<dbReference type="CDD" id="cd00347">
    <property type="entry name" value="Flavin_utilizing_monoxygenases"/>
    <property type="match status" value="1"/>
</dbReference>
<dbReference type="InterPro" id="IPR019949">
    <property type="entry name" value="CmoO-like"/>
</dbReference>
<sequence>MTIRIGVLDRSPVNEGETPVQAIAHTLKLAQKAEELGFYRFWVSEHHGSDVLVGSSPEVLIAHLLAQTSRIRIGSGGVMLQHYSPFKVAENFNLLASLSPGRVDLGVGRGPGGLPLSSKALLPATQGEALPIADKLAQLDQYLNQGGSDGLKAQPLPVTPPALYVLGAGGSSARLAADQGLPYVYAHFLNGDEEVLLQSLAAYREHFKAAGGRKPELIFAVSVLFADTDEDAERLAGDMITYKVHLSSGKTLSIFSLELAERLGQQANEPYTIEAKPASILHGSKTTLAEKLSGLCRKHGIEEVIVLPAAHDFSKRLQAYEWLADGLQLDRPLSYSIGEAIQ</sequence>
<evidence type="ECO:0000259" key="2">
    <source>
        <dbReference type="Pfam" id="PF00296"/>
    </source>
</evidence>
<dbReference type="InterPro" id="IPR036661">
    <property type="entry name" value="Luciferase-like_sf"/>
</dbReference>
<reference evidence="3 4" key="1">
    <citation type="submission" date="2024-04" db="EMBL/GenBank/DDBJ databases">
        <title>draft genome sequnece of Paenibacillus filicis.</title>
        <authorList>
            <person name="Kim D.-U."/>
        </authorList>
    </citation>
    <scope>NUCLEOTIDE SEQUENCE [LARGE SCALE GENOMIC DNA]</scope>
    <source>
        <strain evidence="3 4">KACC14197</strain>
    </source>
</reference>
<dbReference type="Pfam" id="PF00296">
    <property type="entry name" value="Bac_luciferase"/>
    <property type="match status" value="1"/>
</dbReference>
<dbReference type="GO" id="GO:0016491">
    <property type="term" value="F:oxidoreductase activity"/>
    <property type="evidence" value="ECO:0007669"/>
    <property type="project" value="UniProtKB-KW"/>
</dbReference>
<accession>A0ABU9DPD9</accession>
<organism evidence="3 4">
    <name type="scientific">Paenibacillus filicis</name>
    <dbReference type="NCBI Taxonomy" id="669464"/>
    <lineage>
        <taxon>Bacteria</taxon>
        <taxon>Bacillati</taxon>
        <taxon>Bacillota</taxon>
        <taxon>Bacilli</taxon>
        <taxon>Bacillales</taxon>
        <taxon>Paenibacillaceae</taxon>
        <taxon>Paenibacillus</taxon>
    </lineage>
</organism>
<comment type="similarity">
    <text evidence="1">To bacterial alkanal monooxygenase alpha and beta chains.</text>
</comment>
<keyword evidence="4" id="KW-1185">Reference proteome</keyword>
<dbReference type="PANTHER" id="PTHR30137">
    <property type="entry name" value="LUCIFERASE-LIKE MONOOXYGENASE"/>
    <property type="match status" value="1"/>
</dbReference>
<dbReference type="RefSeq" id="WP_341417037.1">
    <property type="nucleotide sequence ID" value="NZ_JBBPCC010000012.1"/>
</dbReference>
<protein>
    <submittedName>
        <fullName evidence="3">LLM class flavin-dependent oxidoreductase</fullName>
        <ecNumber evidence="3">1.-.-.-</ecNumber>
    </submittedName>
</protein>
<dbReference type="InterPro" id="IPR011251">
    <property type="entry name" value="Luciferase-like_dom"/>
</dbReference>
<dbReference type="Gene3D" id="3.20.20.30">
    <property type="entry name" value="Luciferase-like domain"/>
    <property type="match status" value="1"/>
</dbReference>